<dbReference type="OrthoDB" id="3700724at2"/>
<protein>
    <submittedName>
        <fullName evidence="2">Uncharacterized protein</fullName>
    </submittedName>
</protein>
<dbReference type="Proteomes" id="UP000199614">
    <property type="component" value="Unassembled WGS sequence"/>
</dbReference>
<organism evidence="2 3">
    <name type="scientific">Pseudonocardia ammonioxydans</name>
    <dbReference type="NCBI Taxonomy" id="260086"/>
    <lineage>
        <taxon>Bacteria</taxon>
        <taxon>Bacillati</taxon>
        <taxon>Actinomycetota</taxon>
        <taxon>Actinomycetes</taxon>
        <taxon>Pseudonocardiales</taxon>
        <taxon>Pseudonocardiaceae</taxon>
        <taxon>Pseudonocardia</taxon>
    </lineage>
</organism>
<evidence type="ECO:0000256" key="1">
    <source>
        <dbReference type="SAM" id="MobiDB-lite"/>
    </source>
</evidence>
<reference evidence="2 3" key="1">
    <citation type="submission" date="2016-10" db="EMBL/GenBank/DDBJ databases">
        <authorList>
            <person name="de Groot N.N."/>
        </authorList>
    </citation>
    <scope>NUCLEOTIDE SEQUENCE [LARGE SCALE GENOMIC DNA]</scope>
    <source>
        <strain evidence="2 3">CGMCC 4.1877</strain>
    </source>
</reference>
<dbReference type="EMBL" id="FOUY01000046">
    <property type="protein sequence ID" value="SFO34296.1"/>
    <property type="molecule type" value="Genomic_DNA"/>
</dbReference>
<proteinExistence type="predicted"/>
<sequence>MATATNPFLRVPTWRWAGPPGGQDSAFDTEARHEIRAIWREFCAGYGLTRRELPDDGPRAFPHIRDVDLGPPTSFTVRLRPGQLAADIAELAPRLAAAYEVHDVVVSGPRRGWARVELVEHPPTLTVVDGRSAPPDPDEPPSLGEVG</sequence>
<dbReference type="RefSeq" id="WP_143105557.1">
    <property type="nucleotide sequence ID" value="NZ_FOUY01000046.1"/>
</dbReference>
<evidence type="ECO:0000313" key="3">
    <source>
        <dbReference type="Proteomes" id="UP000199614"/>
    </source>
</evidence>
<dbReference type="AlphaFoldDB" id="A0A1I5GED3"/>
<evidence type="ECO:0000313" key="2">
    <source>
        <dbReference type="EMBL" id="SFO34296.1"/>
    </source>
</evidence>
<accession>A0A1I5GED3</accession>
<name>A0A1I5GED3_PSUAM</name>
<feature type="region of interest" description="Disordered" evidence="1">
    <location>
        <begin position="126"/>
        <end position="147"/>
    </location>
</feature>
<gene>
    <name evidence="2" type="ORF">SAMN05216207_10464</name>
</gene>
<keyword evidence="3" id="KW-1185">Reference proteome</keyword>